<reference evidence="1" key="1">
    <citation type="submission" date="2020-10" db="EMBL/GenBank/DDBJ databases">
        <authorList>
            <person name="Castelo-Branco R."/>
            <person name="Eusebio N."/>
            <person name="Adriana R."/>
            <person name="Vieira A."/>
            <person name="Brugerolle De Fraissinette N."/>
            <person name="Rezende De Castro R."/>
            <person name="Schneider M.P."/>
            <person name="Vasconcelos V."/>
            <person name="Leao P.N."/>
        </authorList>
    </citation>
    <scope>NUCLEOTIDE SEQUENCE</scope>
    <source>
        <strain evidence="1">LEGE 11479</strain>
    </source>
</reference>
<protein>
    <submittedName>
        <fullName evidence="1">Uncharacterized protein</fullName>
    </submittedName>
</protein>
<name>A0A928X0D4_LEPEC</name>
<organism evidence="1 2">
    <name type="scientific">Leptolyngbya cf. ectocarpi LEGE 11479</name>
    <dbReference type="NCBI Taxonomy" id="1828722"/>
    <lineage>
        <taxon>Bacteria</taxon>
        <taxon>Bacillati</taxon>
        <taxon>Cyanobacteriota</taxon>
        <taxon>Cyanophyceae</taxon>
        <taxon>Leptolyngbyales</taxon>
        <taxon>Leptolyngbyaceae</taxon>
        <taxon>Leptolyngbya group</taxon>
        <taxon>Leptolyngbya</taxon>
    </lineage>
</organism>
<evidence type="ECO:0000313" key="1">
    <source>
        <dbReference type="EMBL" id="MBE9065615.1"/>
    </source>
</evidence>
<proteinExistence type="predicted"/>
<sequence length="78" mass="8753">MAQNTYARILTRKKNENGCRDSPPLKANSQNSLIGLELDGLLRKIPGCLTSISASPFHKIQQMPKLCKAHIHDKGWRL</sequence>
<gene>
    <name evidence="1" type="ORF">IQ260_03005</name>
</gene>
<dbReference type="EMBL" id="JADEXP010000013">
    <property type="protein sequence ID" value="MBE9065615.1"/>
    <property type="molecule type" value="Genomic_DNA"/>
</dbReference>
<dbReference type="Proteomes" id="UP000615026">
    <property type="component" value="Unassembled WGS sequence"/>
</dbReference>
<evidence type="ECO:0000313" key="2">
    <source>
        <dbReference type="Proteomes" id="UP000615026"/>
    </source>
</evidence>
<keyword evidence="2" id="KW-1185">Reference proteome</keyword>
<dbReference type="AlphaFoldDB" id="A0A928X0D4"/>
<accession>A0A928X0D4</accession>
<comment type="caution">
    <text evidence="1">The sequence shown here is derived from an EMBL/GenBank/DDBJ whole genome shotgun (WGS) entry which is preliminary data.</text>
</comment>